<dbReference type="GeneID" id="77728542"/>
<dbReference type="InterPro" id="IPR035985">
    <property type="entry name" value="Ubiquitin-activating_enz"/>
</dbReference>
<dbReference type="Proteomes" id="UP001164286">
    <property type="component" value="Unassembled WGS sequence"/>
</dbReference>
<evidence type="ECO:0000256" key="2">
    <source>
        <dbReference type="ARBA" id="ARBA00006868"/>
    </source>
</evidence>
<comment type="caution">
    <text evidence="7">The sequence shown here is derived from an EMBL/GenBank/DDBJ whole genome shotgun (WGS) entry which is preliminary data.</text>
</comment>
<evidence type="ECO:0000256" key="3">
    <source>
        <dbReference type="ARBA" id="ARBA00015407"/>
    </source>
</evidence>
<dbReference type="PIRSF" id="PIRSF039099">
    <property type="entry name" value="APP-BP1"/>
    <property type="match status" value="1"/>
</dbReference>
<dbReference type="GO" id="GO:0005737">
    <property type="term" value="C:cytoplasm"/>
    <property type="evidence" value="ECO:0007669"/>
    <property type="project" value="TreeGrafter"/>
</dbReference>
<name>A0AA38LY19_9TREE</name>
<accession>A0AA38LY19</accession>
<evidence type="ECO:0000256" key="4">
    <source>
        <dbReference type="ARBA" id="ARBA00022786"/>
    </source>
</evidence>
<evidence type="ECO:0000259" key="6">
    <source>
        <dbReference type="Pfam" id="PF00899"/>
    </source>
</evidence>
<dbReference type="GO" id="GO:0019781">
    <property type="term" value="F:NEDD8 activating enzyme activity"/>
    <property type="evidence" value="ECO:0007669"/>
    <property type="project" value="UniProtKB-UniRule"/>
</dbReference>
<evidence type="ECO:0000256" key="1">
    <source>
        <dbReference type="ARBA" id="ARBA00005032"/>
    </source>
</evidence>
<dbReference type="RefSeq" id="XP_052947968.1">
    <property type="nucleotide sequence ID" value="XM_053089337.1"/>
</dbReference>
<dbReference type="GO" id="GO:0045116">
    <property type="term" value="P:protein neddylation"/>
    <property type="evidence" value="ECO:0007669"/>
    <property type="project" value="UniProtKB-UniRule"/>
</dbReference>
<dbReference type="EMBL" id="JAKWFO010000003">
    <property type="protein sequence ID" value="KAI9638191.1"/>
    <property type="molecule type" value="Genomic_DNA"/>
</dbReference>
<dbReference type="Gene3D" id="3.40.50.720">
    <property type="entry name" value="NAD(P)-binding Rossmann-like Domain"/>
    <property type="match status" value="2"/>
</dbReference>
<proteinExistence type="inferred from homology"/>
<comment type="pathway">
    <text evidence="1 5">Protein modification; protein neddylation.</text>
</comment>
<dbReference type="InterPro" id="IPR045886">
    <property type="entry name" value="ThiF/MoeB/HesA"/>
</dbReference>
<dbReference type="AlphaFoldDB" id="A0AA38LY19"/>
<dbReference type="Pfam" id="PF00899">
    <property type="entry name" value="ThiF"/>
    <property type="match status" value="1"/>
</dbReference>
<gene>
    <name evidence="7" type="ORF">MKK02DRAFT_36064</name>
</gene>
<keyword evidence="4 5" id="KW-0833">Ubl conjugation pathway</keyword>
<evidence type="ECO:0000313" key="7">
    <source>
        <dbReference type="EMBL" id="KAI9638191.1"/>
    </source>
</evidence>
<dbReference type="FunFam" id="3.40.50.720:FF:000475">
    <property type="entry name" value="NEDD8-activating enzyme E1 regulatory subunit"/>
    <property type="match status" value="1"/>
</dbReference>
<dbReference type="PANTHER" id="PTHR10953:SF29">
    <property type="entry name" value="NEDD8-ACTIVATING ENZYME E1 REGULATORY SUBUNIT"/>
    <property type="match status" value="1"/>
</dbReference>
<sequence length="573" mass="63313">MTHRTPPASPSNHRPVKMARMSDGMDLTDATTGMEAIPSYRPDAKARRYDRQLRLWASAGQRSLEAARVLLIGCDATGCQALKNLVLPGIAHFTILSPRSVEAQDVATNFFLHPDTIGRNIAEEAVKLLKELNPAVEGSAVVKDPAQLLQSDPDFFSAYTLIIASNVEPQLEMDLAEILWKASEKVGGPDVPLICIRNSGFIGRIEVQLREHCVSDTHPEQTHTLRVDQPFPELEKAARSLDFDSMDSMEHSHIPWVVILARAVSIWREQHGGQLPNSDDDAERAAFKDMIKSWRHKADEENFDEALRSSYQGFTKSELFEDEAVVTVSENSKNLHILLHALKQYTSQAPHLPPISPTLPDMHSSTTSYVALQNLYRAQFNSDFARFKQIVAETLGRIGLPADAIPADEIESFARNSGGVQVIKGRALKESKEMRGLVAEVYTNVDEQFVDEEKPIHLGLHLALLAAERFHLVTGRWPGSPEADDLAEENRQVEEMALSLLQSVVPGAEGGPETSEAIAEVVRGGFSTLPTTAAFLGGIVAQEAIKLVTNQYMPLDNTVIIDLVKSSMEKYKF</sequence>
<comment type="function">
    <text evidence="5">Regulatory subunit of the dimeric UBA3-ULA1 E1 enzyme.</text>
</comment>
<protein>
    <recommendedName>
        <fullName evidence="3 5">NEDD8-activating enzyme E1 regulatory subunit</fullName>
    </recommendedName>
</protein>
<reference evidence="7" key="1">
    <citation type="journal article" date="2022" name="G3 (Bethesda)">
        <title>High quality genome of the basidiomycete yeast Dioszegia hungarica PDD-24b-2 isolated from cloud water.</title>
        <authorList>
            <person name="Jarrige D."/>
            <person name="Haridas S."/>
            <person name="Bleykasten-Grosshans C."/>
            <person name="Joly M."/>
            <person name="Nadalig T."/>
            <person name="Sancelme M."/>
            <person name="Vuilleumier S."/>
            <person name="Grigoriev I.V."/>
            <person name="Amato P."/>
            <person name="Bringel F."/>
        </authorList>
    </citation>
    <scope>NUCLEOTIDE SEQUENCE</scope>
    <source>
        <strain evidence="7">PDD-24b-2</strain>
    </source>
</reference>
<feature type="domain" description="THIF-type NAD/FAD binding fold" evidence="6">
    <location>
        <begin position="49"/>
        <end position="570"/>
    </location>
</feature>
<dbReference type="PANTHER" id="PTHR10953">
    <property type="entry name" value="UBIQUITIN-ACTIVATING ENZYME E1"/>
    <property type="match status" value="1"/>
</dbReference>
<dbReference type="InterPro" id="IPR000594">
    <property type="entry name" value="ThiF_NAD_FAD-bd"/>
</dbReference>
<organism evidence="7 8">
    <name type="scientific">Dioszegia hungarica</name>
    <dbReference type="NCBI Taxonomy" id="4972"/>
    <lineage>
        <taxon>Eukaryota</taxon>
        <taxon>Fungi</taxon>
        <taxon>Dikarya</taxon>
        <taxon>Basidiomycota</taxon>
        <taxon>Agaricomycotina</taxon>
        <taxon>Tremellomycetes</taxon>
        <taxon>Tremellales</taxon>
        <taxon>Bulleribasidiaceae</taxon>
        <taxon>Dioszegia</taxon>
    </lineage>
</organism>
<dbReference type="SUPFAM" id="SSF69572">
    <property type="entry name" value="Activating enzymes of the ubiquitin-like proteins"/>
    <property type="match status" value="1"/>
</dbReference>
<keyword evidence="8" id="KW-1185">Reference proteome</keyword>
<comment type="similarity">
    <text evidence="2 5">Belongs to the ubiquitin-activating E1 family. ULA1 subfamily.</text>
</comment>
<evidence type="ECO:0000313" key="8">
    <source>
        <dbReference type="Proteomes" id="UP001164286"/>
    </source>
</evidence>
<dbReference type="InterPro" id="IPR030667">
    <property type="entry name" value="APP-BP1"/>
</dbReference>
<evidence type="ECO:0000256" key="5">
    <source>
        <dbReference type="PIRNR" id="PIRNR039099"/>
    </source>
</evidence>